<dbReference type="RefSeq" id="WP_326299559.1">
    <property type="nucleotide sequence ID" value="NZ_JAYLLH010000066.1"/>
</dbReference>
<reference evidence="2 3" key="1">
    <citation type="submission" date="2024-01" db="EMBL/GenBank/DDBJ databases">
        <title>Mesobacterium rodlantinim sp. nov., isolated from shallow sea hydrothermal systems off Kueishantao Island.</title>
        <authorList>
            <person name="Su Z."/>
            <person name="Tang K."/>
        </authorList>
    </citation>
    <scope>NUCLEOTIDE SEQUENCE [LARGE SCALE GENOMIC DNA]</scope>
    <source>
        <strain evidence="2 3">TK19101</strain>
    </source>
</reference>
<feature type="region of interest" description="Disordered" evidence="1">
    <location>
        <begin position="1"/>
        <end position="24"/>
    </location>
</feature>
<name>A0ABU6HQC9_9RHOB</name>
<evidence type="ECO:0000256" key="1">
    <source>
        <dbReference type="SAM" id="MobiDB-lite"/>
    </source>
</evidence>
<feature type="region of interest" description="Disordered" evidence="1">
    <location>
        <begin position="122"/>
        <end position="162"/>
    </location>
</feature>
<organism evidence="2 3">
    <name type="scientific">Mesobacterium hydrothermale</name>
    <dbReference type="NCBI Taxonomy" id="3111907"/>
    <lineage>
        <taxon>Bacteria</taxon>
        <taxon>Pseudomonadati</taxon>
        <taxon>Pseudomonadota</taxon>
        <taxon>Alphaproteobacteria</taxon>
        <taxon>Rhodobacterales</taxon>
        <taxon>Roseobacteraceae</taxon>
        <taxon>Mesobacterium</taxon>
    </lineage>
</organism>
<dbReference type="Proteomes" id="UP001348149">
    <property type="component" value="Unassembled WGS sequence"/>
</dbReference>
<keyword evidence="3" id="KW-1185">Reference proteome</keyword>
<proteinExistence type="predicted"/>
<gene>
    <name evidence="2" type="ORF">VK792_19390</name>
</gene>
<accession>A0ABU6HQC9</accession>
<evidence type="ECO:0000313" key="2">
    <source>
        <dbReference type="EMBL" id="MEC3863450.1"/>
    </source>
</evidence>
<sequence>MSDENDTKFQREQSNLTARGLDAQSKIHERFNLETERGQRIAEASPEAQKMIQDQITLEDRQMENEQRSQARSHEFRVLKERDKLTREFFDSPQPIPSDPAAKQVIHQNICEQADRRVNERETYYRDQISKQTDRNVDEILKMDFERQQGHQHDPDQDWERE</sequence>
<feature type="compositionally biased region" description="Basic and acidic residues" evidence="1">
    <location>
        <begin position="1"/>
        <end position="11"/>
    </location>
</feature>
<dbReference type="EMBL" id="JAYLLH010000066">
    <property type="protein sequence ID" value="MEC3863450.1"/>
    <property type="molecule type" value="Genomic_DNA"/>
</dbReference>
<protein>
    <submittedName>
        <fullName evidence="2">Uncharacterized protein</fullName>
    </submittedName>
</protein>
<evidence type="ECO:0000313" key="3">
    <source>
        <dbReference type="Proteomes" id="UP001348149"/>
    </source>
</evidence>
<comment type="caution">
    <text evidence="2">The sequence shown here is derived from an EMBL/GenBank/DDBJ whole genome shotgun (WGS) entry which is preliminary data.</text>
</comment>